<evidence type="ECO:0000313" key="2">
    <source>
        <dbReference type="Proteomes" id="UP000265618"/>
    </source>
</evidence>
<proteinExistence type="predicted"/>
<evidence type="ECO:0000313" key="1">
    <source>
        <dbReference type="EMBL" id="GCA63437.1"/>
    </source>
</evidence>
<keyword evidence="2" id="KW-1185">Reference proteome</keyword>
<reference evidence="1 2" key="1">
    <citation type="journal article" date="2018" name="PLoS ONE">
        <title>The draft genome of Kipferlia bialata reveals reductive genome evolution in fornicate parasites.</title>
        <authorList>
            <person name="Tanifuji G."/>
            <person name="Takabayashi S."/>
            <person name="Kume K."/>
            <person name="Takagi M."/>
            <person name="Nakayama T."/>
            <person name="Kamikawa R."/>
            <person name="Inagaki Y."/>
            <person name="Hashimoto T."/>
        </authorList>
    </citation>
    <scope>NUCLEOTIDE SEQUENCE [LARGE SCALE GENOMIC DNA]</scope>
    <source>
        <strain evidence="1">NY0173</strain>
    </source>
</reference>
<dbReference type="EMBL" id="BDIP01003532">
    <property type="protein sequence ID" value="GCA63437.1"/>
    <property type="molecule type" value="Genomic_DNA"/>
</dbReference>
<gene>
    <name evidence="1" type="ORF">KIPB_009945</name>
</gene>
<accession>A0A391NPG1</accession>
<dbReference type="AlphaFoldDB" id="A0A391NPG1"/>
<name>A0A391NPG1_9EUKA</name>
<dbReference type="Proteomes" id="UP000265618">
    <property type="component" value="Unassembled WGS sequence"/>
</dbReference>
<sequence length="51" mass="6080">MNAYLRNSIRSRTRLLAKESLTDKDERGRIEAEVVSLKREREILMRYNAVQ</sequence>
<protein>
    <submittedName>
        <fullName evidence="1">Uncharacterized protein</fullName>
    </submittedName>
</protein>
<feature type="non-terminal residue" evidence="1">
    <location>
        <position position="51"/>
    </location>
</feature>
<organism evidence="1 2">
    <name type="scientific">Kipferlia bialata</name>
    <dbReference type="NCBI Taxonomy" id="797122"/>
    <lineage>
        <taxon>Eukaryota</taxon>
        <taxon>Metamonada</taxon>
        <taxon>Carpediemonas-like organisms</taxon>
        <taxon>Kipferlia</taxon>
    </lineage>
</organism>
<comment type="caution">
    <text evidence="1">The sequence shown here is derived from an EMBL/GenBank/DDBJ whole genome shotgun (WGS) entry which is preliminary data.</text>
</comment>